<proteinExistence type="predicted"/>
<evidence type="ECO:0000256" key="1">
    <source>
        <dbReference type="SAM" id="Phobius"/>
    </source>
</evidence>
<keyword evidence="1" id="KW-0812">Transmembrane</keyword>
<protein>
    <recommendedName>
        <fullName evidence="4">DUF2937 domain-containing protein</fullName>
    </recommendedName>
</protein>
<evidence type="ECO:0000313" key="2">
    <source>
        <dbReference type="EMBL" id="OEO29505.1"/>
    </source>
</evidence>
<feature type="transmembrane region" description="Helical" evidence="1">
    <location>
        <begin position="136"/>
        <end position="159"/>
    </location>
</feature>
<dbReference type="Pfam" id="PF11157">
    <property type="entry name" value="DUF2937"/>
    <property type="match status" value="1"/>
</dbReference>
<evidence type="ECO:0008006" key="4">
    <source>
        <dbReference type="Google" id="ProtNLM"/>
    </source>
</evidence>
<gene>
    <name evidence="2" type="ORF">VW23_025175</name>
</gene>
<keyword evidence="3" id="KW-1185">Reference proteome</keyword>
<accession>A0A1E5XLP8</accession>
<dbReference type="OrthoDB" id="193051at2"/>
<dbReference type="InterPro" id="IPR022584">
    <property type="entry name" value="DUF2937"/>
</dbReference>
<dbReference type="Proteomes" id="UP000095463">
    <property type="component" value="Unassembled WGS sequence"/>
</dbReference>
<comment type="caution">
    <text evidence="2">The sequence shown here is derived from an EMBL/GenBank/DDBJ whole genome shotgun (WGS) entry which is preliminary data.</text>
</comment>
<dbReference type="AlphaFoldDB" id="A0A1E5XLP8"/>
<reference evidence="2 3" key="1">
    <citation type="journal article" date="2015" name="Genome Announc.">
        <title>Genome Assemblies of Three Soil-Associated Devosia species: D. insulae, D. limi, and D. soli.</title>
        <authorList>
            <person name="Hassan Y.I."/>
            <person name="Lepp D."/>
            <person name="Zhou T."/>
        </authorList>
    </citation>
    <scope>NUCLEOTIDE SEQUENCE [LARGE SCALE GENOMIC DNA]</scope>
    <source>
        <strain evidence="2 3">DS-56</strain>
    </source>
</reference>
<sequence>MRRTLGIIGGLALGLSLSQFPEYAQQYTQRLGGAVDELRIITTEFEVAAKEAGLTLEQAIDRYSKTGDSFIAARGESMARTFSRYQELSSTLAEVRGATGWERFTRMPEYFDTEIGRRTLSDYQPAVPVTLEGLSYAAAGFAVGYVILSAIVGVLMLPFRRRRVRYVERRP</sequence>
<keyword evidence="1" id="KW-1133">Transmembrane helix</keyword>
<name>A0A1E5XLP8_9HYPH</name>
<organism evidence="2 3">
    <name type="scientific">Devosia insulae DS-56</name>
    <dbReference type="NCBI Taxonomy" id="1116389"/>
    <lineage>
        <taxon>Bacteria</taxon>
        <taxon>Pseudomonadati</taxon>
        <taxon>Pseudomonadota</taxon>
        <taxon>Alphaproteobacteria</taxon>
        <taxon>Hyphomicrobiales</taxon>
        <taxon>Devosiaceae</taxon>
        <taxon>Devosia</taxon>
    </lineage>
</organism>
<keyword evidence="1" id="KW-0472">Membrane</keyword>
<dbReference type="RefSeq" id="WP_069911234.1">
    <property type="nucleotide sequence ID" value="NZ_LAJE02000284.1"/>
</dbReference>
<dbReference type="EMBL" id="LAJE02000284">
    <property type="protein sequence ID" value="OEO29505.1"/>
    <property type="molecule type" value="Genomic_DNA"/>
</dbReference>
<evidence type="ECO:0000313" key="3">
    <source>
        <dbReference type="Proteomes" id="UP000095463"/>
    </source>
</evidence>